<organism evidence="2">
    <name type="scientific">Vitis vinifera</name>
    <name type="common">Grape</name>
    <dbReference type="NCBI Taxonomy" id="29760"/>
    <lineage>
        <taxon>Eukaryota</taxon>
        <taxon>Viridiplantae</taxon>
        <taxon>Streptophyta</taxon>
        <taxon>Embryophyta</taxon>
        <taxon>Tracheophyta</taxon>
        <taxon>Spermatophyta</taxon>
        <taxon>Magnoliopsida</taxon>
        <taxon>eudicotyledons</taxon>
        <taxon>Gunneridae</taxon>
        <taxon>Pentapetalae</taxon>
        <taxon>rosids</taxon>
        <taxon>Vitales</taxon>
        <taxon>Vitaceae</taxon>
        <taxon>Viteae</taxon>
        <taxon>Vitis</taxon>
    </lineage>
</organism>
<accession>A5BJN5</accession>
<dbReference type="AlphaFoldDB" id="A5BJN5"/>
<feature type="compositionally biased region" description="Polar residues" evidence="1">
    <location>
        <begin position="9"/>
        <end position="19"/>
    </location>
</feature>
<gene>
    <name evidence="2" type="ORF">VITISV_043769</name>
</gene>
<feature type="compositionally biased region" description="Basic and acidic residues" evidence="1">
    <location>
        <begin position="29"/>
        <end position="48"/>
    </location>
</feature>
<sequence>MEAQKEDSVTSVEDSTNVKSELRKRGRPRKDTKEPPNKEKKEKTRCLTEIEEADQVEESTSGGVEVYAEEPAVTSPVTKGRRRPRKGIPRRAPL</sequence>
<evidence type="ECO:0000313" key="2">
    <source>
        <dbReference type="EMBL" id="CAN79020.1"/>
    </source>
</evidence>
<reference evidence="2" key="1">
    <citation type="journal article" date="2007" name="PLoS ONE">
        <title>The first genome sequence of an elite grapevine cultivar (Pinot noir Vitis vinifera L.): coping with a highly heterozygous genome.</title>
        <authorList>
            <person name="Velasco R."/>
            <person name="Zharkikh A."/>
            <person name="Troggio M."/>
            <person name="Cartwright D.A."/>
            <person name="Cestaro A."/>
            <person name="Pruss D."/>
            <person name="Pindo M."/>
            <person name="FitzGerald L.M."/>
            <person name="Vezzulli S."/>
            <person name="Reid J."/>
            <person name="Malacarne G."/>
            <person name="Iliev D."/>
            <person name="Coppola G."/>
            <person name="Wardell B."/>
            <person name="Micheletti D."/>
            <person name="Macalma T."/>
            <person name="Facci M."/>
            <person name="Mitchell J.T."/>
            <person name="Perazzolli M."/>
            <person name="Eldredge G."/>
            <person name="Gatto P."/>
            <person name="Oyzerski R."/>
            <person name="Moretto M."/>
            <person name="Gutin N."/>
            <person name="Stefanini M."/>
            <person name="Chen Y."/>
            <person name="Segala C."/>
            <person name="Davenport C."/>
            <person name="Dematte L."/>
            <person name="Mraz A."/>
            <person name="Battilana J."/>
            <person name="Stormo K."/>
            <person name="Costa F."/>
            <person name="Tao Q."/>
            <person name="Si-Ammour A."/>
            <person name="Harkins T."/>
            <person name="Lackey A."/>
            <person name="Perbost C."/>
            <person name="Taillon B."/>
            <person name="Stella A."/>
            <person name="Solovyev V."/>
            <person name="Fawcett J.A."/>
            <person name="Sterck L."/>
            <person name="Vandepoele K."/>
            <person name="Grando S.M."/>
            <person name="Toppo S."/>
            <person name="Moser C."/>
            <person name="Lanchbury J."/>
            <person name="Bogden R."/>
            <person name="Skolnick M."/>
            <person name="Sgaramella V."/>
            <person name="Bhatnagar S.K."/>
            <person name="Fontana P."/>
            <person name="Gutin A."/>
            <person name="Van de Peer Y."/>
            <person name="Salamini F."/>
            <person name="Viola R."/>
        </authorList>
    </citation>
    <scope>NUCLEOTIDE SEQUENCE</scope>
</reference>
<feature type="compositionally biased region" description="Basic residues" evidence="1">
    <location>
        <begin position="79"/>
        <end position="94"/>
    </location>
</feature>
<proteinExistence type="predicted"/>
<name>A5BJN5_VITVI</name>
<dbReference type="EMBL" id="AM461779">
    <property type="protein sequence ID" value="CAN79020.1"/>
    <property type="molecule type" value="Genomic_DNA"/>
</dbReference>
<feature type="region of interest" description="Disordered" evidence="1">
    <location>
        <begin position="1"/>
        <end position="94"/>
    </location>
</feature>
<protein>
    <submittedName>
        <fullName evidence="2">Uncharacterized protein</fullName>
    </submittedName>
</protein>
<evidence type="ECO:0000256" key="1">
    <source>
        <dbReference type="SAM" id="MobiDB-lite"/>
    </source>
</evidence>